<feature type="compositionally biased region" description="Low complexity" evidence="1">
    <location>
        <begin position="1"/>
        <end position="21"/>
    </location>
</feature>
<dbReference type="GO" id="GO:0008270">
    <property type="term" value="F:zinc ion binding"/>
    <property type="evidence" value="ECO:0007669"/>
    <property type="project" value="InterPro"/>
</dbReference>
<comment type="caution">
    <text evidence="2">The sequence shown here is derived from an EMBL/GenBank/DDBJ whole genome shotgun (WGS) entry which is preliminary data.</text>
</comment>
<dbReference type="SUPFAM" id="SSF57756">
    <property type="entry name" value="Retrovirus zinc finger-like domains"/>
    <property type="match status" value="1"/>
</dbReference>
<dbReference type="InterPro" id="IPR036875">
    <property type="entry name" value="Znf_CCHC_sf"/>
</dbReference>
<feature type="region of interest" description="Disordered" evidence="1">
    <location>
        <begin position="1"/>
        <end position="41"/>
    </location>
</feature>
<protein>
    <recommendedName>
        <fullName evidence="3">CCHC-type domain-containing protein</fullName>
    </recommendedName>
</protein>
<evidence type="ECO:0000313" key="2">
    <source>
        <dbReference type="EMBL" id="GFA99465.1"/>
    </source>
</evidence>
<reference evidence="2" key="1">
    <citation type="journal article" date="2019" name="Sci. Rep.">
        <title>Draft genome of Tanacetum cinerariifolium, the natural source of mosquito coil.</title>
        <authorList>
            <person name="Yamashiro T."/>
            <person name="Shiraishi A."/>
            <person name="Satake H."/>
            <person name="Nakayama K."/>
        </authorList>
    </citation>
    <scope>NUCLEOTIDE SEQUENCE</scope>
</reference>
<organism evidence="2">
    <name type="scientific">Tanacetum cinerariifolium</name>
    <name type="common">Dalmatian daisy</name>
    <name type="synonym">Chrysanthemum cinerariifolium</name>
    <dbReference type="NCBI Taxonomy" id="118510"/>
    <lineage>
        <taxon>Eukaryota</taxon>
        <taxon>Viridiplantae</taxon>
        <taxon>Streptophyta</taxon>
        <taxon>Embryophyta</taxon>
        <taxon>Tracheophyta</taxon>
        <taxon>Spermatophyta</taxon>
        <taxon>Magnoliopsida</taxon>
        <taxon>eudicotyledons</taxon>
        <taxon>Gunneridae</taxon>
        <taxon>Pentapetalae</taxon>
        <taxon>asterids</taxon>
        <taxon>campanulids</taxon>
        <taxon>Asterales</taxon>
        <taxon>Asteraceae</taxon>
        <taxon>Asteroideae</taxon>
        <taxon>Anthemideae</taxon>
        <taxon>Anthemidinae</taxon>
        <taxon>Tanacetum</taxon>
    </lineage>
</organism>
<feature type="compositionally biased region" description="Basic and acidic residues" evidence="1">
    <location>
        <begin position="22"/>
        <end position="41"/>
    </location>
</feature>
<dbReference type="GO" id="GO:0003676">
    <property type="term" value="F:nucleic acid binding"/>
    <property type="evidence" value="ECO:0007669"/>
    <property type="project" value="InterPro"/>
</dbReference>
<feature type="non-terminal residue" evidence="2">
    <location>
        <position position="1"/>
    </location>
</feature>
<dbReference type="EMBL" id="BKCJ010529583">
    <property type="protein sequence ID" value="GFA99465.1"/>
    <property type="molecule type" value="Genomic_DNA"/>
</dbReference>
<proteinExistence type="predicted"/>
<name>A0A699KP55_TANCI</name>
<gene>
    <name evidence="2" type="ORF">Tci_671437</name>
</gene>
<evidence type="ECO:0008006" key="3">
    <source>
        <dbReference type="Google" id="ProtNLM"/>
    </source>
</evidence>
<evidence type="ECO:0000256" key="1">
    <source>
        <dbReference type="SAM" id="MobiDB-lite"/>
    </source>
</evidence>
<dbReference type="AlphaFoldDB" id="A0A699KP55"/>
<accession>A0A699KP55</accession>
<sequence>QPTNKNLKTSSNTKNKNGDNTPRTDKGIRYEKRSGEDENQRDVKVIRDMDKVGNQVVQQSRMQCYNCKDFRHTTRECRSAKRVKDSSYHKDKMLLCKQEEVKVQLTAKQQD</sequence>